<evidence type="ECO:0000256" key="3">
    <source>
        <dbReference type="ARBA" id="ARBA00022777"/>
    </source>
</evidence>
<keyword evidence="2" id="KW-0547">Nucleotide-binding</keyword>
<dbReference type="OrthoDB" id="9801841at2"/>
<dbReference type="SUPFAM" id="SSF56112">
    <property type="entry name" value="Protein kinase-like (PK-like)"/>
    <property type="match status" value="1"/>
</dbReference>
<evidence type="ECO:0000256" key="2">
    <source>
        <dbReference type="ARBA" id="ARBA00022741"/>
    </source>
</evidence>
<dbReference type="Pfam" id="PF00069">
    <property type="entry name" value="Pkinase"/>
    <property type="match status" value="1"/>
</dbReference>
<name>A0A5E6RX60_PSEFL</name>
<dbReference type="InterPro" id="IPR008969">
    <property type="entry name" value="CarboxyPept-like_regulatory"/>
</dbReference>
<dbReference type="Gene3D" id="3.30.200.20">
    <property type="entry name" value="Phosphorylase Kinase, domain 1"/>
    <property type="match status" value="1"/>
</dbReference>
<organism evidence="6 7">
    <name type="scientific">Pseudomonas fluorescens</name>
    <dbReference type="NCBI Taxonomy" id="294"/>
    <lineage>
        <taxon>Bacteria</taxon>
        <taxon>Pseudomonadati</taxon>
        <taxon>Pseudomonadota</taxon>
        <taxon>Gammaproteobacteria</taxon>
        <taxon>Pseudomonadales</taxon>
        <taxon>Pseudomonadaceae</taxon>
        <taxon>Pseudomonas</taxon>
    </lineage>
</organism>
<reference evidence="6 7" key="1">
    <citation type="submission" date="2019-09" db="EMBL/GenBank/DDBJ databases">
        <authorList>
            <person name="Chandra G."/>
            <person name="Truman W A."/>
        </authorList>
    </citation>
    <scope>NUCLEOTIDE SEQUENCE [LARGE SCALE GENOMIC DNA]</scope>
    <source>
        <strain evidence="6">PS631</strain>
    </source>
</reference>
<evidence type="ECO:0000256" key="4">
    <source>
        <dbReference type="ARBA" id="ARBA00022840"/>
    </source>
</evidence>
<keyword evidence="1" id="KW-0808">Transferase</keyword>
<protein>
    <recommendedName>
        <fullName evidence="5">Protein kinase domain-containing protein</fullName>
    </recommendedName>
</protein>
<dbReference type="Gene3D" id="1.10.510.10">
    <property type="entry name" value="Transferase(Phosphotransferase) domain 1"/>
    <property type="match status" value="1"/>
</dbReference>
<evidence type="ECO:0000256" key="1">
    <source>
        <dbReference type="ARBA" id="ARBA00022679"/>
    </source>
</evidence>
<evidence type="ECO:0000259" key="5">
    <source>
        <dbReference type="PROSITE" id="PS50011"/>
    </source>
</evidence>
<dbReference type="PROSITE" id="PS00108">
    <property type="entry name" value="PROTEIN_KINASE_ST"/>
    <property type="match status" value="1"/>
</dbReference>
<sequence length="628" mass="68900">MPKKKPRKPKPPATASFNGWSFNLEKPLGKGGNGIVYLATKNGQQGALKLLKTTQFPDRVARFRDEVSGLRDCADIQGVIPVLDAETAPVGTQRPWLVMALATPAQKKLGRSPTLEVVVKAMLEIASVLEAMHERGYTHRDIKPDNLFFHNDRWTVGDFGLVSFAGKEGETAPHERIGPVFYIAPEMLNTAAHADGSKADVFSLAKTLWVLATGQNFPLPGVYDLSHEAFRIGTYLAGAVGSSQLDKLIASATAITPEHRPTMSQVCTELRAWLSPKEELPLAIQFNTREFDSLLENSRSAYDAQRAAKARTDEYLKTAALRIQQKLSGFIEEVTLAFRNANLETALVNWNDNIKQITLHAVVPDSRPARMTLQLSEFSMNASNIRFSAKVLTQWRESRTYALCWKRELEFLEGGSEEDQVLGDLQREMNDVLEDAVPRFLAVTYAQLSNCDAHSITVSDVSGAPIAGAQVCVVGVDGAAHKHRTDENGRVLSPAAPPGSIAYVAHPNYHGTVIHRLTAENGVQLEKSAQGGSFIHTETGHPWTQLKARIQINHNDQGHMSMYATGAVMDFGVSQPAVISLGKRTHIKDPTGHCVHFYPQAARGDVFLVQVENLAPPMPHPNTSGRLF</sequence>
<dbReference type="SUPFAM" id="SSF49464">
    <property type="entry name" value="Carboxypeptidase regulatory domain-like"/>
    <property type="match status" value="1"/>
</dbReference>
<dbReference type="InterPro" id="IPR000719">
    <property type="entry name" value="Prot_kinase_dom"/>
</dbReference>
<gene>
    <name evidence="6" type="ORF">PS631_01694</name>
</gene>
<evidence type="ECO:0000313" key="6">
    <source>
        <dbReference type="EMBL" id="VVM68798.1"/>
    </source>
</evidence>
<accession>A0A5E6RX60</accession>
<dbReference type="InterPro" id="IPR008271">
    <property type="entry name" value="Ser/Thr_kinase_AS"/>
</dbReference>
<dbReference type="GO" id="GO:0004674">
    <property type="term" value="F:protein serine/threonine kinase activity"/>
    <property type="evidence" value="ECO:0007669"/>
    <property type="project" value="TreeGrafter"/>
</dbReference>
<dbReference type="PANTHER" id="PTHR43289">
    <property type="entry name" value="MITOGEN-ACTIVATED PROTEIN KINASE KINASE KINASE 20-RELATED"/>
    <property type="match status" value="1"/>
</dbReference>
<dbReference type="RefSeq" id="WP_150569911.1">
    <property type="nucleotide sequence ID" value="NZ_CABVHF010000003.1"/>
</dbReference>
<dbReference type="EMBL" id="CABVHF010000003">
    <property type="protein sequence ID" value="VVM68798.1"/>
    <property type="molecule type" value="Genomic_DNA"/>
</dbReference>
<dbReference type="InterPro" id="IPR011009">
    <property type="entry name" value="Kinase-like_dom_sf"/>
</dbReference>
<proteinExistence type="predicted"/>
<dbReference type="PROSITE" id="PS50011">
    <property type="entry name" value="PROTEIN_KINASE_DOM"/>
    <property type="match status" value="1"/>
</dbReference>
<dbReference type="SMART" id="SM00220">
    <property type="entry name" value="S_TKc"/>
    <property type="match status" value="1"/>
</dbReference>
<dbReference type="Proteomes" id="UP000399692">
    <property type="component" value="Unassembled WGS sequence"/>
</dbReference>
<keyword evidence="3" id="KW-0418">Kinase</keyword>
<dbReference type="PANTHER" id="PTHR43289:SF6">
    <property type="entry name" value="SERINE_THREONINE-PROTEIN KINASE NEKL-3"/>
    <property type="match status" value="1"/>
</dbReference>
<dbReference type="GO" id="GO:0005524">
    <property type="term" value="F:ATP binding"/>
    <property type="evidence" value="ECO:0007669"/>
    <property type="project" value="UniProtKB-KW"/>
</dbReference>
<feature type="domain" description="Protein kinase" evidence="5">
    <location>
        <begin position="22"/>
        <end position="274"/>
    </location>
</feature>
<evidence type="ECO:0000313" key="7">
    <source>
        <dbReference type="Proteomes" id="UP000399692"/>
    </source>
</evidence>
<dbReference type="AlphaFoldDB" id="A0A5E6RX60"/>
<keyword evidence="4" id="KW-0067">ATP-binding</keyword>